<dbReference type="PANTHER" id="PTHR10644">
    <property type="entry name" value="DNA REPAIR/RNA PROCESSING CPSF FAMILY"/>
    <property type="match status" value="1"/>
</dbReference>
<evidence type="ECO:0000259" key="4">
    <source>
        <dbReference type="Pfam" id="PF03178"/>
    </source>
</evidence>
<keyword evidence="6" id="KW-1185">Reference proteome</keyword>
<comment type="similarity">
    <text evidence="3">Belongs to the RSE1 family.</text>
</comment>
<dbReference type="InterPro" id="IPR004871">
    <property type="entry name" value="RSE1/DDB1/CPSF1_C"/>
</dbReference>
<sequence length="153" mass="17193">MSDKFGNVSVMRLPHSVSDDVDEDPTGNKALWDRETVASLQRATLIPGGSEALLYATISGALGVLLPFTSREDHDFFQHLEMHMRSENSPLCGRDHLSFRSYYYPVKNVIDGDLCEQFNSLEPAKQKAIAGDLERTPAEVSKKIEDIRTRYAF</sequence>
<gene>
    <name evidence="5" type="ORF">RR46_15226</name>
</gene>
<protein>
    <submittedName>
        <fullName evidence="5">Splicing factor 3B subunit 3</fullName>
    </submittedName>
</protein>
<evidence type="ECO:0000313" key="5">
    <source>
        <dbReference type="EMBL" id="KPI91722.1"/>
    </source>
</evidence>
<dbReference type="InterPro" id="IPR050358">
    <property type="entry name" value="RSE1/DDB1/CFT1"/>
</dbReference>
<reference evidence="5 6" key="1">
    <citation type="journal article" date="2015" name="Nat. Commun.">
        <title>Outbred genome sequencing and CRISPR/Cas9 gene editing in butterflies.</title>
        <authorList>
            <person name="Li X."/>
            <person name="Fan D."/>
            <person name="Zhang W."/>
            <person name="Liu G."/>
            <person name="Zhang L."/>
            <person name="Zhao L."/>
            <person name="Fang X."/>
            <person name="Chen L."/>
            <person name="Dong Y."/>
            <person name="Chen Y."/>
            <person name="Ding Y."/>
            <person name="Zhao R."/>
            <person name="Feng M."/>
            <person name="Zhu Y."/>
            <person name="Feng Y."/>
            <person name="Jiang X."/>
            <person name="Zhu D."/>
            <person name="Xiang H."/>
            <person name="Feng X."/>
            <person name="Li S."/>
            <person name="Wang J."/>
            <person name="Zhang G."/>
            <person name="Kronforst M.R."/>
            <person name="Wang W."/>
        </authorList>
    </citation>
    <scope>NUCLEOTIDE SEQUENCE [LARGE SCALE GENOMIC DNA]</scope>
    <source>
        <strain evidence="5">Ya'a_city_454_Px</strain>
        <tissue evidence="5">Whole body</tissue>
    </source>
</reference>
<dbReference type="InterPro" id="IPR015943">
    <property type="entry name" value="WD40/YVTN_repeat-like_dom_sf"/>
</dbReference>
<dbReference type="GO" id="GO:0005634">
    <property type="term" value="C:nucleus"/>
    <property type="evidence" value="ECO:0007669"/>
    <property type="project" value="UniProtKB-SubCell"/>
</dbReference>
<dbReference type="Pfam" id="PF03178">
    <property type="entry name" value="CPSF_A"/>
    <property type="match status" value="1"/>
</dbReference>
<dbReference type="Gene3D" id="2.130.10.10">
    <property type="entry name" value="YVTN repeat-like/Quinoprotein amine dehydrogenase"/>
    <property type="match status" value="1"/>
</dbReference>
<proteinExistence type="inferred from homology"/>
<evidence type="ECO:0000256" key="3">
    <source>
        <dbReference type="ARBA" id="ARBA00038266"/>
    </source>
</evidence>
<keyword evidence="2" id="KW-0539">Nucleus</keyword>
<evidence type="ECO:0000313" key="6">
    <source>
        <dbReference type="Proteomes" id="UP000053268"/>
    </source>
</evidence>
<name>A0A194PEM3_PAPXU</name>
<dbReference type="STRING" id="66420.A0A194PEM3"/>
<feature type="domain" description="RSE1/DDB1/CPSF1 C-terminal" evidence="4">
    <location>
        <begin position="2"/>
        <end position="119"/>
    </location>
</feature>
<dbReference type="Proteomes" id="UP000053268">
    <property type="component" value="Unassembled WGS sequence"/>
</dbReference>
<dbReference type="GO" id="GO:0003676">
    <property type="term" value="F:nucleic acid binding"/>
    <property type="evidence" value="ECO:0007669"/>
    <property type="project" value="InterPro"/>
</dbReference>
<dbReference type="AlphaFoldDB" id="A0A194PEM3"/>
<organism evidence="5 6">
    <name type="scientific">Papilio xuthus</name>
    <name type="common">Asian swallowtail butterfly</name>
    <dbReference type="NCBI Taxonomy" id="66420"/>
    <lineage>
        <taxon>Eukaryota</taxon>
        <taxon>Metazoa</taxon>
        <taxon>Ecdysozoa</taxon>
        <taxon>Arthropoda</taxon>
        <taxon>Hexapoda</taxon>
        <taxon>Insecta</taxon>
        <taxon>Pterygota</taxon>
        <taxon>Neoptera</taxon>
        <taxon>Endopterygota</taxon>
        <taxon>Lepidoptera</taxon>
        <taxon>Glossata</taxon>
        <taxon>Ditrysia</taxon>
        <taxon>Papilionoidea</taxon>
        <taxon>Papilionidae</taxon>
        <taxon>Papilioninae</taxon>
        <taxon>Papilio</taxon>
    </lineage>
</organism>
<evidence type="ECO:0000256" key="2">
    <source>
        <dbReference type="ARBA" id="ARBA00023242"/>
    </source>
</evidence>
<comment type="subcellular location">
    <subcellularLocation>
        <location evidence="1">Nucleus</location>
    </subcellularLocation>
</comment>
<dbReference type="EMBL" id="KQ459606">
    <property type="protein sequence ID" value="KPI91722.1"/>
    <property type="molecule type" value="Genomic_DNA"/>
</dbReference>
<dbReference type="FunFam" id="1.10.150.910:FF:000002">
    <property type="entry name" value="Splicing factor 3B subunit 3"/>
    <property type="match status" value="1"/>
</dbReference>
<dbReference type="Gene3D" id="1.10.150.910">
    <property type="match status" value="1"/>
</dbReference>
<accession>A0A194PEM3</accession>
<evidence type="ECO:0000256" key="1">
    <source>
        <dbReference type="ARBA" id="ARBA00004123"/>
    </source>
</evidence>